<dbReference type="RefSeq" id="XP_062636964.1">
    <property type="nucleotide sequence ID" value="XM_062780779.1"/>
</dbReference>
<gene>
    <name evidence="4" type="ORF">C8A04DRAFT_28788</name>
</gene>
<organism evidence="4 5">
    <name type="scientific">Dichotomopilus funicola</name>
    <dbReference type="NCBI Taxonomy" id="1934379"/>
    <lineage>
        <taxon>Eukaryota</taxon>
        <taxon>Fungi</taxon>
        <taxon>Dikarya</taxon>
        <taxon>Ascomycota</taxon>
        <taxon>Pezizomycotina</taxon>
        <taxon>Sordariomycetes</taxon>
        <taxon>Sordariomycetidae</taxon>
        <taxon>Sordariales</taxon>
        <taxon>Chaetomiaceae</taxon>
        <taxon>Dichotomopilus</taxon>
    </lineage>
</organism>
<dbReference type="GO" id="GO:0003700">
    <property type="term" value="F:DNA-binding transcription factor activity"/>
    <property type="evidence" value="ECO:0007669"/>
    <property type="project" value="InterPro"/>
</dbReference>
<evidence type="ECO:0000256" key="1">
    <source>
        <dbReference type="ARBA" id="ARBA00023242"/>
    </source>
</evidence>
<evidence type="ECO:0000313" key="4">
    <source>
        <dbReference type="EMBL" id="KAK4143593.1"/>
    </source>
</evidence>
<dbReference type="PANTHER" id="PTHR46910:SF5">
    <property type="entry name" value="ZN(II)2CYS6 TRANSCRIPTION FACTOR (EUROFUNG)"/>
    <property type="match status" value="1"/>
</dbReference>
<dbReference type="SMART" id="SM00906">
    <property type="entry name" value="Fungal_trans"/>
    <property type="match status" value="1"/>
</dbReference>
<dbReference type="AlphaFoldDB" id="A0AAN6V2G9"/>
<dbReference type="GO" id="GO:0006351">
    <property type="term" value="P:DNA-templated transcription"/>
    <property type="evidence" value="ECO:0007669"/>
    <property type="project" value="InterPro"/>
</dbReference>
<keyword evidence="1" id="KW-0539">Nucleus</keyword>
<reference evidence="4" key="1">
    <citation type="journal article" date="2023" name="Mol. Phylogenet. Evol.">
        <title>Genome-scale phylogeny and comparative genomics of the fungal order Sordariales.</title>
        <authorList>
            <person name="Hensen N."/>
            <person name="Bonometti L."/>
            <person name="Westerberg I."/>
            <person name="Brannstrom I.O."/>
            <person name="Guillou S."/>
            <person name="Cros-Aarteil S."/>
            <person name="Calhoun S."/>
            <person name="Haridas S."/>
            <person name="Kuo A."/>
            <person name="Mondo S."/>
            <person name="Pangilinan J."/>
            <person name="Riley R."/>
            <person name="LaButti K."/>
            <person name="Andreopoulos B."/>
            <person name="Lipzen A."/>
            <person name="Chen C."/>
            <person name="Yan M."/>
            <person name="Daum C."/>
            <person name="Ng V."/>
            <person name="Clum A."/>
            <person name="Steindorff A."/>
            <person name="Ohm R.A."/>
            <person name="Martin F."/>
            <person name="Silar P."/>
            <person name="Natvig D.O."/>
            <person name="Lalanne C."/>
            <person name="Gautier V."/>
            <person name="Ament-Velasquez S.L."/>
            <person name="Kruys A."/>
            <person name="Hutchinson M.I."/>
            <person name="Powell A.J."/>
            <person name="Barry K."/>
            <person name="Miller A.N."/>
            <person name="Grigoriev I.V."/>
            <person name="Debuchy R."/>
            <person name="Gladieux P."/>
            <person name="Hiltunen Thoren M."/>
            <person name="Johannesson H."/>
        </authorList>
    </citation>
    <scope>NUCLEOTIDE SEQUENCE</scope>
    <source>
        <strain evidence="4">CBS 141.50</strain>
    </source>
</reference>
<dbReference type="GeneID" id="87817392"/>
<evidence type="ECO:0000256" key="2">
    <source>
        <dbReference type="SAM" id="MobiDB-lite"/>
    </source>
</evidence>
<feature type="compositionally biased region" description="Low complexity" evidence="2">
    <location>
        <begin position="61"/>
        <end position="88"/>
    </location>
</feature>
<feature type="compositionally biased region" description="Gly residues" evidence="2">
    <location>
        <begin position="609"/>
        <end position="632"/>
    </location>
</feature>
<comment type="caution">
    <text evidence="4">The sequence shown here is derived from an EMBL/GenBank/DDBJ whole genome shotgun (WGS) entry which is preliminary data.</text>
</comment>
<protein>
    <recommendedName>
        <fullName evidence="3">Xylanolytic transcriptional activator regulatory domain-containing protein</fullName>
    </recommendedName>
</protein>
<dbReference type="Proteomes" id="UP001302676">
    <property type="component" value="Unassembled WGS sequence"/>
</dbReference>
<proteinExistence type="predicted"/>
<dbReference type="CDD" id="cd12148">
    <property type="entry name" value="fungal_TF_MHR"/>
    <property type="match status" value="1"/>
</dbReference>
<evidence type="ECO:0000259" key="3">
    <source>
        <dbReference type="SMART" id="SM00906"/>
    </source>
</evidence>
<dbReference type="InterPro" id="IPR007219">
    <property type="entry name" value="XnlR_reg_dom"/>
</dbReference>
<name>A0AAN6V2G9_9PEZI</name>
<keyword evidence="5" id="KW-1185">Reference proteome</keyword>
<feature type="region of interest" description="Disordered" evidence="2">
    <location>
        <begin position="34"/>
        <end position="88"/>
    </location>
</feature>
<dbReference type="InterPro" id="IPR050987">
    <property type="entry name" value="AtrR-like"/>
</dbReference>
<accession>A0AAN6V2G9</accession>
<dbReference type="GO" id="GO:0003677">
    <property type="term" value="F:DNA binding"/>
    <property type="evidence" value="ECO:0007669"/>
    <property type="project" value="InterPro"/>
</dbReference>
<dbReference type="GO" id="GO:0008270">
    <property type="term" value="F:zinc ion binding"/>
    <property type="evidence" value="ECO:0007669"/>
    <property type="project" value="InterPro"/>
</dbReference>
<dbReference type="EMBL" id="MU853585">
    <property type="protein sequence ID" value="KAK4143593.1"/>
    <property type="molecule type" value="Genomic_DNA"/>
</dbReference>
<dbReference type="Pfam" id="PF04082">
    <property type="entry name" value="Fungal_trans"/>
    <property type="match status" value="1"/>
</dbReference>
<reference evidence="4" key="2">
    <citation type="submission" date="2023-05" db="EMBL/GenBank/DDBJ databases">
        <authorList>
            <consortium name="Lawrence Berkeley National Laboratory"/>
            <person name="Steindorff A."/>
            <person name="Hensen N."/>
            <person name="Bonometti L."/>
            <person name="Westerberg I."/>
            <person name="Brannstrom I.O."/>
            <person name="Guillou S."/>
            <person name="Cros-Aarteil S."/>
            <person name="Calhoun S."/>
            <person name="Haridas S."/>
            <person name="Kuo A."/>
            <person name="Mondo S."/>
            <person name="Pangilinan J."/>
            <person name="Riley R."/>
            <person name="Labutti K."/>
            <person name="Andreopoulos B."/>
            <person name="Lipzen A."/>
            <person name="Chen C."/>
            <person name="Yanf M."/>
            <person name="Daum C."/>
            <person name="Ng V."/>
            <person name="Clum A."/>
            <person name="Ohm R."/>
            <person name="Martin F."/>
            <person name="Silar P."/>
            <person name="Natvig D."/>
            <person name="Lalanne C."/>
            <person name="Gautier V."/>
            <person name="Ament-Velasquez S.L."/>
            <person name="Kruys A."/>
            <person name="Hutchinson M.I."/>
            <person name="Powell A.J."/>
            <person name="Barry K."/>
            <person name="Miller A.N."/>
            <person name="Grigoriev I.V."/>
            <person name="Debuchy R."/>
            <person name="Gladieux P."/>
            <person name="Thoren M.H."/>
            <person name="Johannesson H."/>
        </authorList>
    </citation>
    <scope>NUCLEOTIDE SEQUENCE</scope>
    <source>
        <strain evidence="4">CBS 141.50</strain>
    </source>
</reference>
<dbReference type="PANTHER" id="PTHR46910">
    <property type="entry name" value="TRANSCRIPTION FACTOR PDR1"/>
    <property type="match status" value="1"/>
</dbReference>
<evidence type="ECO:0000313" key="5">
    <source>
        <dbReference type="Proteomes" id="UP001302676"/>
    </source>
</evidence>
<sequence length="760" mass="81458">MHFHSERKIDHFESRLENIENMIRDLAISIHTRSPSASATEPLTAGGYASSATAVGPGGNNPSPATTSTATNTAGTANTTTTTTAAAIPDDDTSVSAFEGGSSMAAQTVFASEFLEHAVAHTLPPGLDPDMQSALMSLQQIVAMQNRPSAHESRFVHAKPLPPGGLRELPMPPAPVVVTALREMKKDGGLVSFASICLFVVGGNFAERCSKVYFATEDFNIMSWGVVNGGLFFLLQDKAAVSSGPERQQLLEYMVLCRDNLETALSNMPLLMPARKESIELLLMGAFYAIEISKFSVARDLTAAAATLCQTLGYHRISNDDSDDEDADPAAPVDTTAPARAILFWAAYLLDKALSMRSGRAPAIQDYDITVARGLDESIDMPDDSWRFVLNQWIAYADVLGKAYEQLYSPAALAAPLEQRSESARQLIQTMLNLSKKQEPLMRHTREKMRGVRFDAHSQFPMEMAILGDELTHWSSLTLVYRAMPSPPGSPSTFNPECIHAAREAFRCHQEYMDMAGDSLPVKAGCIRWNLIYVPFTPLIILFCHIIETSDTDDLRRLADFTYSMEPVCADPTRTGAGEYVVRFHRICQVLYNVATLCVRARAHRMGGGGGGGGGPAGIPGLGPGGGGGNRGGDPHGLRDHDMVTVGDNIDMYLSQLGFVAPPYGTGAAAAAAGGHPHPMHDHHVPGTTGPGPGQHHYGHAGGGGGNNGPGGMYGDTGYGPAAQANQLGNWFSGNTHILGLLEEDLSQFEPRMWTSMGGQ</sequence>
<feature type="region of interest" description="Disordered" evidence="2">
    <location>
        <begin position="609"/>
        <end position="640"/>
    </location>
</feature>
<feature type="domain" description="Xylanolytic transcriptional activator regulatory" evidence="3">
    <location>
        <begin position="298"/>
        <end position="380"/>
    </location>
</feature>